<evidence type="ECO:0008006" key="3">
    <source>
        <dbReference type="Google" id="ProtNLM"/>
    </source>
</evidence>
<dbReference type="AlphaFoldDB" id="A0A1V9FLP2"/>
<evidence type="ECO:0000313" key="1">
    <source>
        <dbReference type="EMBL" id="OQP59258.1"/>
    </source>
</evidence>
<organism evidence="1 2">
    <name type="scientific">Niastella vici</name>
    <dbReference type="NCBI Taxonomy" id="1703345"/>
    <lineage>
        <taxon>Bacteria</taxon>
        <taxon>Pseudomonadati</taxon>
        <taxon>Bacteroidota</taxon>
        <taxon>Chitinophagia</taxon>
        <taxon>Chitinophagales</taxon>
        <taxon>Chitinophagaceae</taxon>
        <taxon>Niastella</taxon>
    </lineage>
</organism>
<protein>
    <recommendedName>
        <fullName evidence="3">DUF4276 family protein</fullName>
    </recommendedName>
</protein>
<dbReference type="RefSeq" id="WP_081154821.1">
    <property type="nucleotide sequence ID" value="NZ_LVYD01000083.1"/>
</dbReference>
<accession>A0A1V9FLP2</accession>
<gene>
    <name evidence="1" type="ORF">A3860_38040</name>
</gene>
<comment type="caution">
    <text evidence="1">The sequence shown here is derived from an EMBL/GenBank/DDBJ whole genome shotgun (WGS) entry which is preliminary data.</text>
</comment>
<sequence>MSNILTIGYTTEGTTDQRFLKTIILKVFEELAFYCEGDIEVFEPIFIEFPKENGFINDVLEVALKASTAGINVLCIHVDADNSKDEDVNKFKFTPANAALLNKEEKKYCKNIVPIIPIHMTEAWMLADKDLLKEEMCTNKSNVDLKINRDPESIADPKKTIEDALVIAQAHLPRRRFRIEIGDLYQPIGQKIPIPKLENLDSFKKFKHSAIEALKKLNYLH</sequence>
<keyword evidence="2" id="KW-1185">Reference proteome</keyword>
<proteinExistence type="predicted"/>
<dbReference type="InterPro" id="IPR025455">
    <property type="entry name" value="DUF4276"/>
</dbReference>
<dbReference type="STRING" id="1703345.A3860_38040"/>
<evidence type="ECO:0000313" key="2">
    <source>
        <dbReference type="Proteomes" id="UP000192796"/>
    </source>
</evidence>
<dbReference type="Proteomes" id="UP000192796">
    <property type="component" value="Unassembled WGS sequence"/>
</dbReference>
<reference evidence="1 2" key="1">
    <citation type="submission" date="2016-03" db="EMBL/GenBank/DDBJ databases">
        <title>Niastella vici sp. nov., isolated from farmland soil.</title>
        <authorList>
            <person name="Chen L."/>
            <person name="Wang D."/>
            <person name="Yang S."/>
            <person name="Wang G."/>
        </authorList>
    </citation>
    <scope>NUCLEOTIDE SEQUENCE [LARGE SCALE GENOMIC DNA]</scope>
    <source>
        <strain evidence="1 2">DJ57</strain>
    </source>
</reference>
<dbReference type="OrthoDB" id="7596770at2"/>
<dbReference type="Pfam" id="PF14103">
    <property type="entry name" value="DUF4276"/>
    <property type="match status" value="1"/>
</dbReference>
<name>A0A1V9FLP2_9BACT</name>
<dbReference type="EMBL" id="LVYD01000083">
    <property type="protein sequence ID" value="OQP59258.1"/>
    <property type="molecule type" value="Genomic_DNA"/>
</dbReference>